<evidence type="ECO:0000256" key="2">
    <source>
        <dbReference type="ARBA" id="ARBA00005466"/>
    </source>
</evidence>
<dbReference type="EMBL" id="QGMK01000167">
    <property type="protein sequence ID" value="TVY83661.1"/>
    <property type="molecule type" value="Genomic_DNA"/>
</dbReference>
<dbReference type="AlphaFoldDB" id="A0A8T9CDP4"/>
<dbReference type="InterPro" id="IPR016166">
    <property type="entry name" value="FAD-bd_PCMH"/>
</dbReference>
<evidence type="ECO:0000259" key="6">
    <source>
        <dbReference type="PROSITE" id="PS51387"/>
    </source>
</evidence>
<dbReference type="PANTHER" id="PTHR42973">
    <property type="entry name" value="BINDING OXIDOREDUCTASE, PUTATIVE (AFU_ORTHOLOGUE AFUA_1G17690)-RELATED"/>
    <property type="match status" value="1"/>
</dbReference>
<evidence type="ECO:0000256" key="5">
    <source>
        <dbReference type="ARBA" id="ARBA00023002"/>
    </source>
</evidence>
<name>A0A8T9CDP4_9HELO</name>
<dbReference type="InterPro" id="IPR050416">
    <property type="entry name" value="FAD-linked_Oxidoreductase"/>
</dbReference>
<dbReference type="Pfam" id="PF01565">
    <property type="entry name" value="FAD_binding_4"/>
    <property type="match status" value="1"/>
</dbReference>
<dbReference type="InterPro" id="IPR016169">
    <property type="entry name" value="FAD-bd_PCMH_sub2"/>
</dbReference>
<protein>
    <submittedName>
        <fullName evidence="7">FAD-linked oxidoreductase</fullName>
    </submittedName>
</protein>
<dbReference type="InterPro" id="IPR006094">
    <property type="entry name" value="Oxid_FAD_bind_N"/>
</dbReference>
<dbReference type="InterPro" id="IPR036318">
    <property type="entry name" value="FAD-bd_PCMH-like_sf"/>
</dbReference>
<evidence type="ECO:0000256" key="1">
    <source>
        <dbReference type="ARBA" id="ARBA00001974"/>
    </source>
</evidence>
<accession>A0A8T9CDP4</accession>
<dbReference type="GO" id="GO:0016491">
    <property type="term" value="F:oxidoreductase activity"/>
    <property type="evidence" value="ECO:0007669"/>
    <property type="project" value="UniProtKB-KW"/>
</dbReference>
<sequence>MGSVGKPGIEDLKATLSDSSIVITPDSSKYESSIKRWASSAEKAASMIVFPASAADVSKAVLFSREAQLELAIVCGGHATSGSSSTDGGLCLDLSKMRVVTVDAEKKTATVQGGALWADVDLELAKYELATVGGTVNHTGVGGLTLGGGYGYLTGQYGLVIDNLLEVELVLADGSIVNASESQNPDLFWAARGAGRNFGVATSFTFQAYEQRKPVWAGLLVFPKEKLDEVITAANQLYKLGGGRNWTTVGFGSFPPILRTSILVVAFFDGPEDEAKGLYEPLLNANPLVNTTGLMPYPSANSMLNHAMPHGLRRGMKGSAFMAPLDTKFAASIFKDVEDFVQKVPDAESSTILFEGVSFEKVIAVPQRATSFTNRGAYGSVLIMPVWTDSKYDNDCREWMRAMATKCRAEFSLRKEKGTDEVTNEGVGEYVNYDGKFGFFNLPENC</sequence>
<keyword evidence="8" id="KW-1185">Reference proteome</keyword>
<proteinExistence type="inferred from homology"/>
<comment type="caution">
    <text evidence="7">The sequence shown here is derived from an EMBL/GenBank/DDBJ whole genome shotgun (WGS) entry which is preliminary data.</text>
</comment>
<dbReference type="GO" id="GO:0071949">
    <property type="term" value="F:FAD binding"/>
    <property type="evidence" value="ECO:0007669"/>
    <property type="project" value="InterPro"/>
</dbReference>
<evidence type="ECO:0000256" key="3">
    <source>
        <dbReference type="ARBA" id="ARBA00022630"/>
    </source>
</evidence>
<comment type="similarity">
    <text evidence="2">Belongs to the oxygen-dependent FAD-linked oxidoreductase family.</text>
</comment>
<evidence type="ECO:0000313" key="8">
    <source>
        <dbReference type="Proteomes" id="UP000469558"/>
    </source>
</evidence>
<keyword evidence="5" id="KW-0560">Oxidoreductase</keyword>
<dbReference type="PROSITE" id="PS51387">
    <property type="entry name" value="FAD_PCMH"/>
    <property type="match status" value="1"/>
</dbReference>
<evidence type="ECO:0000313" key="7">
    <source>
        <dbReference type="EMBL" id="TVY83661.1"/>
    </source>
</evidence>
<dbReference type="PANTHER" id="PTHR42973:SF39">
    <property type="entry name" value="FAD-BINDING PCMH-TYPE DOMAIN-CONTAINING PROTEIN"/>
    <property type="match status" value="1"/>
</dbReference>
<gene>
    <name evidence="7" type="ORF">LSUE1_G002883</name>
</gene>
<keyword evidence="3" id="KW-0285">Flavoprotein</keyword>
<dbReference type="SUPFAM" id="SSF56176">
    <property type="entry name" value="FAD-binding/transporter-associated domain-like"/>
    <property type="match status" value="1"/>
</dbReference>
<dbReference type="Gene3D" id="3.40.462.20">
    <property type="match status" value="1"/>
</dbReference>
<dbReference type="Gene3D" id="3.30.43.10">
    <property type="entry name" value="Uridine Diphospho-n-acetylenolpyruvylglucosamine Reductase, domain 2"/>
    <property type="match status" value="1"/>
</dbReference>
<dbReference type="Gene3D" id="3.30.465.10">
    <property type="match status" value="1"/>
</dbReference>
<evidence type="ECO:0000256" key="4">
    <source>
        <dbReference type="ARBA" id="ARBA00022827"/>
    </source>
</evidence>
<comment type="cofactor">
    <cofactor evidence="1">
        <name>FAD</name>
        <dbReference type="ChEBI" id="CHEBI:57692"/>
    </cofactor>
</comment>
<reference evidence="7 8" key="1">
    <citation type="submission" date="2018-05" db="EMBL/GenBank/DDBJ databases">
        <title>Genome sequencing and assembly of the regulated plant pathogen Lachnellula willkommii and related sister species for the development of diagnostic species identification markers.</title>
        <authorList>
            <person name="Giroux E."/>
            <person name="Bilodeau G."/>
        </authorList>
    </citation>
    <scope>NUCLEOTIDE SEQUENCE [LARGE SCALE GENOMIC DNA]</scope>
    <source>
        <strain evidence="7 8">CBS 268.59</strain>
    </source>
</reference>
<organism evidence="7 8">
    <name type="scientific">Lachnellula suecica</name>
    <dbReference type="NCBI Taxonomy" id="602035"/>
    <lineage>
        <taxon>Eukaryota</taxon>
        <taxon>Fungi</taxon>
        <taxon>Dikarya</taxon>
        <taxon>Ascomycota</taxon>
        <taxon>Pezizomycotina</taxon>
        <taxon>Leotiomycetes</taxon>
        <taxon>Helotiales</taxon>
        <taxon>Lachnaceae</taxon>
        <taxon>Lachnellula</taxon>
    </lineage>
</organism>
<dbReference type="InterPro" id="IPR016167">
    <property type="entry name" value="FAD-bd_PCMH_sub1"/>
</dbReference>
<keyword evidence="4" id="KW-0274">FAD</keyword>
<dbReference type="OrthoDB" id="415825at2759"/>
<feature type="domain" description="FAD-binding PCMH-type" evidence="6">
    <location>
        <begin position="40"/>
        <end position="211"/>
    </location>
</feature>
<dbReference type="Proteomes" id="UP000469558">
    <property type="component" value="Unassembled WGS sequence"/>
</dbReference>